<protein>
    <submittedName>
        <fullName evidence="1">Uncharacterized protein</fullName>
    </submittedName>
</protein>
<evidence type="ECO:0000313" key="2">
    <source>
        <dbReference type="Proteomes" id="UP000295097"/>
    </source>
</evidence>
<proteinExistence type="predicted"/>
<reference evidence="1 2" key="1">
    <citation type="submission" date="2019-03" db="EMBL/GenBank/DDBJ databases">
        <title>Freshwater and sediment microbial communities from various areas in North America, analyzing microbe dynamics in response to fracking.</title>
        <authorList>
            <person name="Lamendella R."/>
        </authorList>
    </citation>
    <scope>NUCLEOTIDE SEQUENCE [LARGE SCALE GENOMIC DNA]</scope>
    <source>
        <strain evidence="1 2">175.2</strain>
    </source>
</reference>
<gene>
    <name evidence="1" type="ORF">EDC90_10307</name>
</gene>
<name>A0A4R3NIF1_9HYPH</name>
<dbReference type="EMBL" id="SMAR01000030">
    <property type="protein sequence ID" value="TCT34763.1"/>
    <property type="molecule type" value="Genomic_DNA"/>
</dbReference>
<keyword evidence="2" id="KW-1185">Reference proteome</keyword>
<dbReference type="Proteomes" id="UP000295097">
    <property type="component" value="Unassembled WGS sequence"/>
</dbReference>
<accession>A0A4R3NIF1</accession>
<dbReference type="AlphaFoldDB" id="A0A4R3NIF1"/>
<evidence type="ECO:0000313" key="1">
    <source>
        <dbReference type="EMBL" id="TCT34763.1"/>
    </source>
</evidence>
<organism evidence="1 2">
    <name type="scientific">Martelella mediterranea</name>
    <dbReference type="NCBI Taxonomy" id="293089"/>
    <lineage>
        <taxon>Bacteria</taxon>
        <taxon>Pseudomonadati</taxon>
        <taxon>Pseudomonadota</taxon>
        <taxon>Alphaproteobacteria</taxon>
        <taxon>Hyphomicrobiales</taxon>
        <taxon>Aurantimonadaceae</taxon>
        <taxon>Martelella</taxon>
    </lineage>
</organism>
<sequence length="88" mass="9687">MHINNFYFIFIFIRQIVFLIFDKSLKNKAALAGGDLTTGEDWHIVGRLLAAPKTVRPLSFAHGFVHDAFCGVMPGIDQPPVIMAGSGQ</sequence>
<comment type="caution">
    <text evidence="1">The sequence shown here is derived from an EMBL/GenBank/DDBJ whole genome shotgun (WGS) entry which is preliminary data.</text>
</comment>